<evidence type="ECO:0000256" key="1">
    <source>
        <dbReference type="SAM" id="MobiDB-lite"/>
    </source>
</evidence>
<comment type="caution">
    <text evidence="2">The sequence shown here is derived from an EMBL/GenBank/DDBJ whole genome shotgun (WGS) entry which is preliminary data.</text>
</comment>
<reference evidence="2 3" key="1">
    <citation type="submission" date="2020-03" db="EMBL/GenBank/DDBJ databases">
        <title>Genomic Encyclopedia of Type Strains, Phase IV (KMG-IV): sequencing the most valuable type-strain genomes for metagenomic binning, comparative biology and taxonomic classification.</title>
        <authorList>
            <person name="Goeker M."/>
        </authorList>
    </citation>
    <scope>NUCLEOTIDE SEQUENCE [LARGE SCALE GENOMIC DNA]</scope>
    <source>
        <strain evidence="2 3">DSM 7225</strain>
    </source>
</reference>
<evidence type="ECO:0008006" key="4">
    <source>
        <dbReference type="Google" id="ProtNLM"/>
    </source>
</evidence>
<evidence type="ECO:0000313" key="3">
    <source>
        <dbReference type="Proteomes" id="UP000531251"/>
    </source>
</evidence>
<dbReference type="RefSeq" id="WP_125976910.1">
    <property type="nucleotide sequence ID" value="NZ_BAAADY010000001.1"/>
</dbReference>
<dbReference type="AlphaFoldDB" id="A0A7X6BD56"/>
<organism evidence="2 3">
    <name type="scientific">Sphingomonas trueperi</name>
    <dbReference type="NCBI Taxonomy" id="53317"/>
    <lineage>
        <taxon>Bacteria</taxon>
        <taxon>Pseudomonadati</taxon>
        <taxon>Pseudomonadota</taxon>
        <taxon>Alphaproteobacteria</taxon>
        <taxon>Sphingomonadales</taxon>
        <taxon>Sphingomonadaceae</taxon>
        <taxon>Sphingomonas</taxon>
    </lineage>
</organism>
<sequence>MSGIQGPGDDGYDAEGYDESQRAEILEVTGDGPDDGALLTDLNPDLGGSEDDDDDLDELSMADDEIGEEDDDADEDEDDLDEDDIQDDFDDEDLDEDDLDEELDDPDDVALRP</sequence>
<dbReference type="EMBL" id="JAATJB010000006">
    <property type="protein sequence ID" value="NJB97965.1"/>
    <property type="molecule type" value="Genomic_DNA"/>
</dbReference>
<gene>
    <name evidence="2" type="ORF">GGR89_002292</name>
</gene>
<keyword evidence="3" id="KW-1185">Reference proteome</keyword>
<protein>
    <recommendedName>
        <fullName evidence="4">DNA primase</fullName>
    </recommendedName>
</protein>
<dbReference type="Proteomes" id="UP000531251">
    <property type="component" value="Unassembled WGS sequence"/>
</dbReference>
<accession>A0A7X6BD56</accession>
<evidence type="ECO:0000313" key="2">
    <source>
        <dbReference type="EMBL" id="NJB97965.1"/>
    </source>
</evidence>
<name>A0A7X6BD56_9SPHN</name>
<feature type="region of interest" description="Disordered" evidence="1">
    <location>
        <begin position="1"/>
        <end position="113"/>
    </location>
</feature>
<proteinExistence type="predicted"/>
<feature type="compositionally biased region" description="Acidic residues" evidence="1">
    <location>
        <begin position="48"/>
        <end position="113"/>
    </location>
</feature>